<protein>
    <recommendedName>
        <fullName evidence="3">Cyclase family protein</fullName>
    </recommendedName>
</protein>
<reference evidence="1 2" key="1">
    <citation type="submission" date="2019-02" db="EMBL/GenBank/DDBJ databases">
        <title>Prokaryotic population dynamics and viral predation in marine succession experiment using metagenomics: the confinement effect.</title>
        <authorList>
            <person name="Haro-Moreno J.M."/>
            <person name="Rodriguez-Valera F."/>
            <person name="Lopez-Perez M."/>
        </authorList>
    </citation>
    <scope>NUCLEOTIDE SEQUENCE [LARGE SCALE GENOMIC DNA]</scope>
    <source>
        <strain evidence="1">MED-G157</strain>
    </source>
</reference>
<dbReference type="SUPFAM" id="SSF102198">
    <property type="entry name" value="Putative cyclase"/>
    <property type="match status" value="1"/>
</dbReference>
<comment type="caution">
    <text evidence="1">The sequence shown here is derived from an EMBL/GenBank/DDBJ whole genome shotgun (WGS) entry which is preliminary data.</text>
</comment>
<accession>A0A520S457</accession>
<gene>
    <name evidence="1" type="ORF">EVA68_02160</name>
</gene>
<sequence length="243" mass="27464">MISLKGHRIVDLTWELVARVTRMDQTIEEGQRDVYNMPWIVEESYNEKDGTIEHLVACNVGTVAEWPVGGVSGHMGSHIQLGTRHNDNWTGLPEGMKGIWEVPLQTYYGEACVCKFDHLKAEPILPEHLSNVQEGDIVIMGSSHTREDSPWIDGETAYWLAEEKKIKMLCPSVPGIGWETRAQDPEPDNCPTHRAMTGNNIPITYPLVNTESLTKDRCFFMSFPLNVGRMEGTWIRAIAIEEE</sequence>
<name>A0A520S457_9GAMM</name>
<dbReference type="InterPro" id="IPR037175">
    <property type="entry name" value="KFase_sf"/>
</dbReference>
<proteinExistence type="predicted"/>
<organism evidence="1 2">
    <name type="scientific">OM182 bacterium</name>
    <dbReference type="NCBI Taxonomy" id="2510334"/>
    <lineage>
        <taxon>Bacteria</taxon>
        <taxon>Pseudomonadati</taxon>
        <taxon>Pseudomonadota</taxon>
        <taxon>Gammaproteobacteria</taxon>
        <taxon>OMG group</taxon>
        <taxon>OM182 clade</taxon>
    </lineage>
</organism>
<dbReference type="GO" id="GO:0019441">
    <property type="term" value="P:L-tryptophan catabolic process to kynurenine"/>
    <property type="evidence" value="ECO:0007669"/>
    <property type="project" value="InterPro"/>
</dbReference>
<dbReference type="AlphaFoldDB" id="A0A520S457"/>
<evidence type="ECO:0008006" key="3">
    <source>
        <dbReference type="Google" id="ProtNLM"/>
    </source>
</evidence>
<evidence type="ECO:0000313" key="1">
    <source>
        <dbReference type="EMBL" id="RZO77234.1"/>
    </source>
</evidence>
<dbReference type="Gene3D" id="3.50.30.50">
    <property type="entry name" value="Putative cyclase"/>
    <property type="match status" value="1"/>
</dbReference>
<dbReference type="EMBL" id="SHAG01000004">
    <property type="protein sequence ID" value="RZO77234.1"/>
    <property type="molecule type" value="Genomic_DNA"/>
</dbReference>
<evidence type="ECO:0000313" key="2">
    <source>
        <dbReference type="Proteomes" id="UP000316199"/>
    </source>
</evidence>
<dbReference type="GO" id="GO:0004061">
    <property type="term" value="F:arylformamidase activity"/>
    <property type="evidence" value="ECO:0007669"/>
    <property type="project" value="InterPro"/>
</dbReference>
<dbReference type="Proteomes" id="UP000316199">
    <property type="component" value="Unassembled WGS sequence"/>
</dbReference>